<dbReference type="Gene3D" id="3.40.630.30">
    <property type="match status" value="1"/>
</dbReference>
<protein>
    <submittedName>
        <fullName evidence="2">Acyl-CoA N-acyltransferase</fullName>
    </submittedName>
</protein>
<evidence type="ECO:0000259" key="1">
    <source>
        <dbReference type="PROSITE" id="PS51186"/>
    </source>
</evidence>
<name>A0AAD4Q3T6_9EURO</name>
<dbReference type="RefSeq" id="XP_046075519.1">
    <property type="nucleotide sequence ID" value="XM_046219958.1"/>
</dbReference>
<evidence type="ECO:0000313" key="2">
    <source>
        <dbReference type="EMBL" id="KAH8702143.1"/>
    </source>
</evidence>
<dbReference type="PROSITE" id="PS51186">
    <property type="entry name" value="GNAT"/>
    <property type="match status" value="1"/>
</dbReference>
<dbReference type="GeneID" id="70250245"/>
<keyword evidence="3" id="KW-1185">Reference proteome</keyword>
<reference evidence="2" key="1">
    <citation type="submission" date="2021-12" db="EMBL/GenBank/DDBJ databases">
        <title>Convergent genome expansion in fungi linked to evolution of root-endophyte symbiosis.</title>
        <authorList>
            <consortium name="DOE Joint Genome Institute"/>
            <person name="Ke Y.-H."/>
            <person name="Bonito G."/>
            <person name="Liao H.-L."/>
            <person name="Looney B."/>
            <person name="Rojas-Flechas A."/>
            <person name="Nash J."/>
            <person name="Hameed K."/>
            <person name="Schadt C."/>
            <person name="Martin F."/>
            <person name="Crous P.W."/>
            <person name="Miettinen O."/>
            <person name="Magnuson J.K."/>
            <person name="Labbe J."/>
            <person name="Jacobson D."/>
            <person name="Doktycz M.J."/>
            <person name="Veneault-Fourrey C."/>
            <person name="Kuo A."/>
            <person name="Mondo S."/>
            <person name="Calhoun S."/>
            <person name="Riley R."/>
            <person name="Ohm R."/>
            <person name="LaButti K."/>
            <person name="Andreopoulos B."/>
            <person name="Pangilinan J."/>
            <person name="Nolan M."/>
            <person name="Tritt A."/>
            <person name="Clum A."/>
            <person name="Lipzen A."/>
            <person name="Daum C."/>
            <person name="Barry K."/>
            <person name="Grigoriev I.V."/>
            <person name="Vilgalys R."/>
        </authorList>
    </citation>
    <scope>NUCLEOTIDE SEQUENCE</scope>
    <source>
        <strain evidence="2">PMI_201</strain>
    </source>
</reference>
<accession>A0AAD4Q3T6</accession>
<sequence length="186" mass="20726">MGCAVDPFVRSARLGDETAIGMIHVRRSRKHTRTACLGAFSTGWMGRNPRRGVVVVVDESSRHQDGGEGIVGFAMFGPSRDADAEDDQRHIGEVDAVYLRREWTSKGLGRLLMNAVVTGLAQFGYEEATLWVLDTNARARRFYEGVGWAADGSVKEDSIRGRFTICELRYWRSLVETSIRAEIDSL</sequence>
<dbReference type="CDD" id="cd04301">
    <property type="entry name" value="NAT_SF"/>
    <property type="match status" value="1"/>
</dbReference>
<dbReference type="InterPro" id="IPR000182">
    <property type="entry name" value="GNAT_dom"/>
</dbReference>
<organism evidence="2 3">
    <name type="scientific">Talaromyces proteolyticus</name>
    <dbReference type="NCBI Taxonomy" id="1131652"/>
    <lineage>
        <taxon>Eukaryota</taxon>
        <taxon>Fungi</taxon>
        <taxon>Dikarya</taxon>
        <taxon>Ascomycota</taxon>
        <taxon>Pezizomycotina</taxon>
        <taxon>Eurotiomycetes</taxon>
        <taxon>Eurotiomycetidae</taxon>
        <taxon>Eurotiales</taxon>
        <taxon>Trichocomaceae</taxon>
        <taxon>Talaromyces</taxon>
        <taxon>Talaromyces sect. Bacilispori</taxon>
    </lineage>
</organism>
<comment type="caution">
    <text evidence="2">The sequence shown here is derived from an EMBL/GenBank/DDBJ whole genome shotgun (WGS) entry which is preliminary data.</text>
</comment>
<dbReference type="InterPro" id="IPR016181">
    <property type="entry name" value="Acyl_CoA_acyltransferase"/>
</dbReference>
<evidence type="ECO:0000313" key="3">
    <source>
        <dbReference type="Proteomes" id="UP001201262"/>
    </source>
</evidence>
<proteinExistence type="predicted"/>
<dbReference type="GO" id="GO:0016747">
    <property type="term" value="F:acyltransferase activity, transferring groups other than amino-acyl groups"/>
    <property type="evidence" value="ECO:0007669"/>
    <property type="project" value="InterPro"/>
</dbReference>
<feature type="domain" description="N-acetyltransferase" evidence="1">
    <location>
        <begin position="70"/>
        <end position="175"/>
    </location>
</feature>
<dbReference type="Pfam" id="PF00583">
    <property type="entry name" value="Acetyltransf_1"/>
    <property type="match status" value="1"/>
</dbReference>
<dbReference type="SUPFAM" id="SSF55729">
    <property type="entry name" value="Acyl-CoA N-acyltransferases (Nat)"/>
    <property type="match status" value="1"/>
</dbReference>
<gene>
    <name evidence="2" type="ORF">BGW36DRAFT_424431</name>
</gene>
<dbReference type="AlphaFoldDB" id="A0AAD4Q3T6"/>
<dbReference type="Proteomes" id="UP001201262">
    <property type="component" value="Unassembled WGS sequence"/>
</dbReference>
<dbReference type="EMBL" id="JAJTJA010000003">
    <property type="protein sequence ID" value="KAH8702143.1"/>
    <property type="molecule type" value="Genomic_DNA"/>
</dbReference>